<dbReference type="EMBL" id="CAKOFQ010006764">
    <property type="protein sequence ID" value="CAH1969446.1"/>
    <property type="molecule type" value="Genomic_DNA"/>
</dbReference>
<dbReference type="AlphaFoldDB" id="A0A9P0K9S7"/>
<evidence type="ECO:0000313" key="1">
    <source>
        <dbReference type="EMBL" id="CAH1969446.1"/>
    </source>
</evidence>
<name>A0A9P0K9S7_ACAOB</name>
<comment type="caution">
    <text evidence="1">The sequence shown here is derived from an EMBL/GenBank/DDBJ whole genome shotgun (WGS) entry which is preliminary data.</text>
</comment>
<gene>
    <name evidence="1" type="ORF">ACAOBT_LOCUS8419</name>
</gene>
<dbReference type="OrthoDB" id="6777974at2759"/>
<protein>
    <recommendedName>
        <fullName evidence="3">HTH psq-type domain-containing protein</fullName>
    </recommendedName>
</protein>
<evidence type="ECO:0008006" key="3">
    <source>
        <dbReference type="Google" id="ProtNLM"/>
    </source>
</evidence>
<dbReference type="Proteomes" id="UP001152888">
    <property type="component" value="Unassembled WGS sequence"/>
</dbReference>
<proteinExistence type="predicted"/>
<evidence type="ECO:0000313" key="2">
    <source>
        <dbReference type="Proteomes" id="UP001152888"/>
    </source>
</evidence>
<accession>A0A9P0K9S7</accession>
<reference evidence="1" key="1">
    <citation type="submission" date="2022-03" db="EMBL/GenBank/DDBJ databases">
        <authorList>
            <person name="Sayadi A."/>
        </authorList>
    </citation>
    <scope>NUCLEOTIDE SEQUENCE</scope>
</reference>
<keyword evidence="2" id="KW-1185">Reference proteome</keyword>
<sequence length="70" mass="8185">MPRNYVRKTTPKYDIEDLRRGAEDVRSKRSILGETATKFSVPKTTLFKQVKSETFKLPKKGRHSVFNQDQ</sequence>
<organism evidence="1 2">
    <name type="scientific">Acanthoscelides obtectus</name>
    <name type="common">Bean weevil</name>
    <name type="synonym">Bruchus obtectus</name>
    <dbReference type="NCBI Taxonomy" id="200917"/>
    <lineage>
        <taxon>Eukaryota</taxon>
        <taxon>Metazoa</taxon>
        <taxon>Ecdysozoa</taxon>
        <taxon>Arthropoda</taxon>
        <taxon>Hexapoda</taxon>
        <taxon>Insecta</taxon>
        <taxon>Pterygota</taxon>
        <taxon>Neoptera</taxon>
        <taxon>Endopterygota</taxon>
        <taxon>Coleoptera</taxon>
        <taxon>Polyphaga</taxon>
        <taxon>Cucujiformia</taxon>
        <taxon>Chrysomeloidea</taxon>
        <taxon>Chrysomelidae</taxon>
        <taxon>Bruchinae</taxon>
        <taxon>Bruchini</taxon>
        <taxon>Acanthoscelides</taxon>
    </lineage>
</organism>